<sequence length="190" mass="21060">MTSLNRPVRLNRWLLAVFGVLLVAAGVFAFATHMRWLRVLDPGAPLVPGTALPPTWVLYVVAGGAVVLGLLCLRWLLAQLVRRPKTHSWRYETDPDRGRTEMAADAAVVPFTEELRASEGVHAARATLAGSRAEPALALVVTVEQDGDPRRIRERLTEETLPRLRQALDLDELPVTIEFRFSTARGARTH</sequence>
<keyword evidence="3" id="KW-1185">Reference proteome</keyword>
<evidence type="ECO:0000256" key="1">
    <source>
        <dbReference type="SAM" id="Phobius"/>
    </source>
</evidence>
<dbReference type="OrthoDB" id="3363827at2"/>
<dbReference type="Proteomes" id="UP000285112">
    <property type="component" value="Unassembled WGS sequence"/>
</dbReference>
<dbReference type="EMBL" id="QZFV01000061">
    <property type="protein sequence ID" value="RJQ89067.1"/>
    <property type="molecule type" value="Genomic_DNA"/>
</dbReference>
<keyword evidence="1" id="KW-1133">Transmembrane helix</keyword>
<keyword evidence="1" id="KW-0812">Transmembrane</keyword>
<dbReference type="AlphaFoldDB" id="A0A419I926"/>
<comment type="caution">
    <text evidence="2">The sequence shown here is derived from an EMBL/GenBank/DDBJ whole genome shotgun (WGS) entry which is preliminary data.</text>
</comment>
<reference evidence="2 3" key="1">
    <citation type="submission" date="2018-09" db="EMBL/GenBank/DDBJ databases">
        <title>YIM PH 21725 draft genome.</title>
        <authorList>
            <person name="Miao C."/>
        </authorList>
    </citation>
    <scope>NUCLEOTIDE SEQUENCE [LARGE SCALE GENOMIC DNA]</scope>
    <source>
        <strain evidence="3">YIM PH21725</strain>
    </source>
</reference>
<evidence type="ECO:0000313" key="2">
    <source>
        <dbReference type="EMBL" id="RJQ89067.1"/>
    </source>
</evidence>
<organism evidence="2 3">
    <name type="scientific">Amycolatopsis panacis</name>
    <dbReference type="NCBI Taxonomy" id="2340917"/>
    <lineage>
        <taxon>Bacteria</taxon>
        <taxon>Bacillati</taxon>
        <taxon>Actinomycetota</taxon>
        <taxon>Actinomycetes</taxon>
        <taxon>Pseudonocardiales</taxon>
        <taxon>Pseudonocardiaceae</taxon>
        <taxon>Amycolatopsis</taxon>
    </lineage>
</organism>
<feature type="transmembrane region" description="Helical" evidence="1">
    <location>
        <begin position="56"/>
        <end position="77"/>
    </location>
</feature>
<dbReference type="RefSeq" id="WP_120022173.1">
    <property type="nucleotide sequence ID" value="NZ_QZFV01000061.1"/>
</dbReference>
<accession>A0A419I926</accession>
<gene>
    <name evidence="2" type="ORF">D5S19_05145</name>
</gene>
<protein>
    <submittedName>
        <fullName evidence="2">Alkaline shock response membrane anchor protein AmaP</fullName>
    </submittedName>
</protein>
<name>A0A419I926_9PSEU</name>
<keyword evidence="1" id="KW-0472">Membrane</keyword>
<evidence type="ECO:0000313" key="3">
    <source>
        <dbReference type="Proteomes" id="UP000285112"/>
    </source>
</evidence>
<feature type="transmembrane region" description="Helical" evidence="1">
    <location>
        <begin position="12"/>
        <end position="36"/>
    </location>
</feature>
<proteinExistence type="predicted"/>